<feature type="region of interest" description="Disordered" evidence="7">
    <location>
        <begin position="786"/>
        <end position="813"/>
    </location>
</feature>
<name>U1G689_ENDPU</name>
<gene>
    <name evidence="9" type="ORF">EPUS_08495</name>
</gene>
<proteinExistence type="predicted"/>
<dbReference type="GO" id="GO:0004803">
    <property type="term" value="F:transposase activity"/>
    <property type="evidence" value="ECO:0007669"/>
    <property type="project" value="InterPro"/>
</dbReference>
<keyword evidence="4" id="KW-0238">DNA-binding</keyword>
<dbReference type="Pfam" id="PF10551">
    <property type="entry name" value="MULE"/>
    <property type="match status" value="1"/>
</dbReference>
<evidence type="ECO:0000256" key="5">
    <source>
        <dbReference type="ARBA" id="ARBA00023172"/>
    </source>
</evidence>
<dbReference type="HOGENOM" id="CLU_340659_0_0_1"/>
<dbReference type="GO" id="GO:0006313">
    <property type="term" value="P:DNA transposition"/>
    <property type="evidence" value="ECO:0007669"/>
    <property type="project" value="InterPro"/>
</dbReference>
<dbReference type="RefSeq" id="XP_007801491.1">
    <property type="nucleotide sequence ID" value="XM_007803300.1"/>
</dbReference>
<feature type="repeat" description="ANK" evidence="6">
    <location>
        <begin position="64"/>
        <end position="96"/>
    </location>
</feature>
<evidence type="ECO:0000256" key="7">
    <source>
        <dbReference type="SAM" id="MobiDB-lite"/>
    </source>
</evidence>
<keyword evidence="1" id="KW-0815">Transposition</keyword>
<feature type="region of interest" description="Disordered" evidence="7">
    <location>
        <begin position="742"/>
        <end position="765"/>
    </location>
</feature>
<reference evidence="10" key="1">
    <citation type="journal article" date="2014" name="BMC Genomics">
        <title>Genome characteristics reveal the impact of lichenization on lichen-forming fungus Endocarpon pusillum Hedwig (Verrucariales, Ascomycota).</title>
        <authorList>
            <person name="Wang Y.-Y."/>
            <person name="Liu B."/>
            <person name="Zhang X.-Y."/>
            <person name="Zhou Q.-M."/>
            <person name="Zhang T."/>
            <person name="Li H."/>
            <person name="Yu Y.-F."/>
            <person name="Zhang X.-L."/>
            <person name="Hao X.-Y."/>
            <person name="Wang M."/>
            <person name="Wang L."/>
            <person name="Wei J.-C."/>
        </authorList>
    </citation>
    <scope>NUCLEOTIDE SEQUENCE [LARGE SCALE GENOMIC DNA]</scope>
    <source>
        <strain evidence="10">Z07020 / HMAS-L-300199</strain>
    </source>
</reference>
<evidence type="ECO:0000259" key="8">
    <source>
        <dbReference type="Pfam" id="PF10551"/>
    </source>
</evidence>
<evidence type="ECO:0000256" key="1">
    <source>
        <dbReference type="ARBA" id="ARBA00022578"/>
    </source>
</evidence>
<feature type="repeat" description="ANK" evidence="6">
    <location>
        <begin position="161"/>
        <end position="193"/>
    </location>
</feature>
<dbReference type="InterPro" id="IPR002110">
    <property type="entry name" value="Ankyrin_rpt"/>
</dbReference>
<dbReference type="PANTHER" id="PTHR24126">
    <property type="entry name" value="ANKYRIN REPEAT, PH AND SEC7 DOMAIN CONTAINING PROTEIN SECG-RELATED"/>
    <property type="match status" value="1"/>
</dbReference>
<keyword evidence="2" id="KW-0677">Repeat</keyword>
<dbReference type="Pfam" id="PF13637">
    <property type="entry name" value="Ank_4"/>
    <property type="match status" value="1"/>
</dbReference>
<dbReference type="PROSITE" id="PS50088">
    <property type="entry name" value="ANK_REPEAT"/>
    <property type="match status" value="4"/>
</dbReference>
<dbReference type="PROSITE" id="PS01007">
    <property type="entry name" value="TRANSPOSASE_MUTATOR"/>
    <property type="match status" value="1"/>
</dbReference>
<dbReference type="InterPro" id="IPR018289">
    <property type="entry name" value="MULE_transposase_dom"/>
</dbReference>
<feature type="domain" description="MULE transposase" evidence="8">
    <location>
        <begin position="446"/>
        <end position="540"/>
    </location>
</feature>
<evidence type="ECO:0000256" key="4">
    <source>
        <dbReference type="ARBA" id="ARBA00023125"/>
    </source>
</evidence>
<dbReference type="Gene3D" id="1.25.40.20">
    <property type="entry name" value="Ankyrin repeat-containing domain"/>
    <property type="match status" value="2"/>
</dbReference>
<dbReference type="GeneID" id="19243344"/>
<protein>
    <recommendedName>
        <fullName evidence="8">MULE transposase domain-containing protein</fullName>
    </recommendedName>
</protein>
<evidence type="ECO:0000256" key="6">
    <source>
        <dbReference type="PROSITE-ProRule" id="PRU00023"/>
    </source>
</evidence>
<evidence type="ECO:0000256" key="2">
    <source>
        <dbReference type="ARBA" id="ARBA00022737"/>
    </source>
</evidence>
<dbReference type="InterPro" id="IPR001207">
    <property type="entry name" value="Transposase_mutator"/>
</dbReference>
<keyword evidence="10" id="KW-1185">Reference proteome</keyword>
<dbReference type="OrthoDB" id="4772757at2759"/>
<feature type="compositionally biased region" description="Basic and acidic residues" evidence="7">
    <location>
        <begin position="744"/>
        <end position="765"/>
    </location>
</feature>
<dbReference type="Pfam" id="PF12796">
    <property type="entry name" value="Ank_2"/>
    <property type="match status" value="2"/>
</dbReference>
<dbReference type="InterPro" id="IPR036770">
    <property type="entry name" value="Ankyrin_rpt-contain_sf"/>
</dbReference>
<evidence type="ECO:0000256" key="3">
    <source>
        <dbReference type="ARBA" id="ARBA00023043"/>
    </source>
</evidence>
<keyword evidence="3 6" id="KW-0040">ANK repeat</keyword>
<dbReference type="SUPFAM" id="SSF48403">
    <property type="entry name" value="Ankyrin repeat"/>
    <property type="match status" value="1"/>
</dbReference>
<evidence type="ECO:0000313" key="10">
    <source>
        <dbReference type="Proteomes" id="UP000019373"/>
    </source>
</evidence>
<organism evidence="9 10">
    <name type="scientific">Endocarpon pusillum (strain Z07020 / HMAS-L-300199)</name>
    <name type="common">Lichen-forming fungus</name>
    <dbReference type="NCBI Taxonomy" id="1263415"/>
    <lineage>
        <taxon>Eukaryota</taxon>
        <taxon>Fungi</taxon>
        <taxon>Dikarya</taxon>
        <taxon>Ascomycota</taxon>
        <taxon>Pezizomycotina</taxon>
        <taxon>Eurotiomycetes</taxon>
        <taxon>Chaetothyriomycetidae</taxon>
        <taxon>Verrucariales</taxon>
        <taxon>Verrucariaceae</taxon>
        <taxon>Endocarpon</taxon>
    </lineage>
</organism>
<dbReference type="eggNOG" id="KOG0504">
    <property type="taxonomic scope" value="Eukaryota"/>
</dbReference>
<evidence type="ECO:0000313" key="9">
    <source>
        <dbReference type="EMBL" id="ERF72882.1"/>
    </source>
</evidence>
<dbReference type="GO" id="GO:0003677">
    <property type="term" value="F:DNA binding"/>
    <property type="evidence" value="ECO:0007669"/>
    <property type="project" value="UniProtKB-KW"/>
</dbReference>
<dbReference type="AlphaFoldDB" id="U1G689"/>
<dbReference type="EMBL" id="KE721025">
    <property type="protein sequence ID" value="ERF72882.1"/>
    <property type="molecule type" value="Genomic_DNA"/>
</dbReference>
<keyword evidence="5" id="KW-0233">DNA recombination</keyword>
<dbReference type="PANTHER" id="PTHR24126:SF14">
    <property type="entry name" value="ANK_REP_REGION DOMAIN-CONTAINING PROTEIN"/>
    <property type="match status" value="1"/>
</dbReference>
<sequence>MLLAKNADVNAQGGEYGNALQAASLRGHEKVVEILLAKNADVNAHEKSGNALQAASWRGHEKVVEINALQAASSEGHEKVVEMLLANNADVNAQGGEYGNALQAASLRGHEKVVEIWLAKNADVNAHEKSGNALQAASLPRHEKVVEIWLAKNADVNAHEKSGNALQAASWRGDEKVVEILLANNADVNAQGGFYGNALYAASLRGHEKVVEMLLNKVADVNAQGGEYGNALLECVGSGPFAAVHSAKVHSAFESWRLEKHTERDEEDRVTTRRKQESTNINARSCPYYICLTYKQVGKRGSGVFGFILSIRDNTHTHLMAVNALRYKKHVKTLPGYLPAMELGKSLRTANISYSVALQVLEQVGFPLDRNSYYNIRSRVASAEQNEFAALVVALEEAGFIFECRIEEEFDSESGITISRQLQQIWFAHPQQIRYAQRFIADFALFINGTFQTNALNLVLIITASITNCNSTFVSSLSFARSKAKLSFDFILKSLKKHVFCPPIPVPRIIISDQAAGLKASMPVSLPGTILQFCDWHAVQTVLKRLADKGYSKEIRKEMKSLLWSFVKSNTQLELEAIRTAIHSKLRPDKIQYLNKYWGPKESQFLRIHTRKHPNLGAHSNQRSESLHPGTKDILNKQLNMEEATRRLGVTVKSKLRQLSEQEAQNGSLGLQVLEAREDLTGYARTRYDRAATNAQQGLVEFAQELKEDDLNTRMPDPVKRSGWNRQFKSHDKTNKRLMTGAEAAERDASNREQAAAREARQREREPYTLTFGREPILQMVSGALSPPSAPEIMPAASGEALREPLEEEEEEDDPFIAEIGASHAMLGTMLVP</sequence>
<dbReference type="SMART" id="SM00248">
    <property type="entry name" value="ANK"/>
    <property type="match status" value="6"/>
</dbReference>
<accession>U1G689</accession>
<feature type="repeat" description="ANK" evidence="6">
    <location>
        <begin position="197"/>
        <end position="226"/>
    </location>
</feature>
<feature type="repeat" description="ANK" evidence="6">
    <location>
        <begin position="15"/>
        <end position="47"/>
    </location>
</feature>
<dbReference type="Proteomes" id="UP000019373">
    <property type="component" value="Unassembled WGS sequence"/>
</dbReference>